<dbReference type="GO" id="GO:0045892">
    <property type="term" value="P:negative regulation of DNA-templated transcription"/>
    <property type="evidence" value="ECO:0007669"/>
    <property type="project" value="TreeGrafter"/>
</dbReference>
<dbReference type="PROSITE" id="PS50949">
    <property type="entry name" value="HTH_GNTR"/>
    <property type="match status" value="1"/>
</dbReference>
<dbReference type="CDD" id="cd07377">
    <property type="entry name" value="WHTH_GntR"/>
    <property type="match status" value="1"/>
</dbReference>
<feature type="domain" description="HTH gntR-type" evidence="4">
    <location>
        <begin position="4"/>
        <end position="72"/>
    </location>
</feature>
<dbReference type="STRING" id="511.UZ73_08305"/>
<sequence length="234" mass="26650">MSTKPLYEQLADKLTRYIRDGRLKPGDRLPTEAELGEMFGVSRITVRQGLAILTRNGLIERFASRGTFVLERKNTGSWELGSINDLVQLGKDTTTKIASWSLVPPPAEIAEFFASDEPVYKLQAVRYKSAVPLYFAENYLLRSIGERIPAQALETRTMVEMLTSVLNVPIKHAQEEISMADASAEMAKQLWIKENQAVIVQRIDLFDADDKPVQSGKGWWRSEHFKRRFKLNYV</sequence>
<dbReference type="InterPro" id="IPR028978">
    <property type="entry name" value="Chorismate_lyase_/UTRA_dom_sf"/>
</dbReference>
<dbReference type="AlphaFoldDB" id="A0A2U2BLN9"/>
<dbReference type="Proteomes" id="UP000245216">
    <property type="component" value="Unassembled WGS sequence"/>
</dbReference>
<keyword evidence="8" id="KW-1185">Reference proteome</keyword>
<evidence type="ECO:0000313" key="5">
    <source>
        <dbReference type="EMBL" id="PWE14877.1"/>
    </source>
</evidence>
<dbReference type="SMART" id="SM00345">
    <property type="entry name" value="HTH_GNTR"/>
    <property type="match status" value="1"/>
</dbReference>
<dbReference type="InterPro" id="IPR036388">
    <property type="entry name" value="WH-like_DNA-bd_sf"/>
</dbReference>
<dbReference type="PANTHER" id="PTHR44846:SF1">
    <property type="entry name" value="MANNOSYL-D-GLYCERATE TRANSPORT_METABOLISM SYSTEM REPRESSOR MNGR-RELATED"/>
    <property type="match status" value="1"/>
</dbReference>
<dbReference type="InterPro" id="IPR050679">
    <property type="entry name" value="Bact_HTH_transcr_reg"/>
</dbReference>
<organism evidence="5 7">
    <name type="scientific">Alcaligenes faecalis</name>
    <dbReference type="NCBI Taxonomy" id="511"/>
    <lineage>
        <taxon>Bacteria</taxon>
        <taxon>Pseudomonadati</taxon>
        <taxon>Pseudomonadota</taxon>
        <taxon>Betaproteobacteria</taxon>
        <taxon>Burkholderiales</taxon>
        <taxon>Alcaligenaceae</taxon>
        <taxon>Alcaligenes</taxon>
    </lineage>
</organism>
<keyword evidence="3" id="KW-0804">Transcription</keyword>
<dbReference type="Gene3D" id="3.40.1410.10">
    <property type="entry name" value="Chorismate lyase-like"/>
    <property type="match status" value="1"/>
</dbReference>
<protein>
    <submittedName>
        <fullName evidence="5">GntR family transcriptional regulator</fullName>
    </submittedName>
</protein>
<keyword evidence="2" id="KW-0238">DNA-binding</keyword>
<accession>A0A2U2BLN9</accession>
<dbReference type="InterPro" id="IPR000524">
    <property type="entry name" value="Tscrpt_reg_HTH_GntR"/>
</dbReference>
<evidence type="ECO:0000256" key="2">
    <source>
        <dbReference type="ARBA" id="ARBA00023125"/>
    </source>
</evidence>
<evidence type="ECO:0000313" key="8">
    <source>
        <dbReference type="Proteomes" id="UP001211866"/>
    </source>
</evidence>
<dbReference type="GO" id="GO:0003700">
    <property type="term" value="F:DNA-binding transcription factor activity"/>
    <property type="evidence" value="ECO:0007669"/>
    <property type="project" value="InterPro"/>
</dbReference>
<dbReference type="Gene3D" id="1.10.10.10">
    <property type="entry name" value="Winged helix-like DNA-binding domain superfamily/Winged helix DNA-binding domain"/>
    <property type="match status" value="1"/>
</dbReference>
<dbReference type="PANTHER" id="PTHR44846">
    <property type="entry name" value="MANNOSYL-D-GLYCERATE TRANSPORT/METABOLISM SYSTEM REPRESSOR MNGR-RELATED"/>
    <property type="match status" value="1"/>
</dbReference>
<dbReference type="SUPFAM" id="SSF64288">
    <property type="entry name" value="Chorismate lyase-like"/>
    <property type="match status" value="1"/>
</dbReference>
<keyword evidence="1" id="KW-0805">Transcription regulation</keyword>
<dbReference type="EMBL" id="CP096916">
    <property type="protein sequence ID" value="WBM38748.1"/>
    <property type="molecule type" value="Genomic_DNA"/>
</dbReference>
<dbReference type="Pfam" id="PF00392">
    <property type="entry name" value="GntR"/>
    <property type="match status" value="1"/>
</dbReference>
<dbReference type="Pfam" id="PF07702">
    <property type="entry name" value="UTRA"/>
    <property type="match status" value="1"/>
</dbReference>
<evidence type="ECO:0000259" key="4">
    <source>
        <dbReference type="PROSITE" id="PS50949"/>
    </source>
</evidence>
<evidence type="ECO:0000313" key="7">
    <source>
        <dbReference type="Proteomes" id="UP000245216"/>
    </source>
</evidence>
<dbReference type="SUPFAM" id="SSF46785">
    <property type="entry name" value="Winged helix' DNA-binding domain"/>
    <property type="match status" value="1"/>
</dbReference>
<dbReference type="SMART" id="SM00866">
    <property type="entry name" value="UTRA"/>
    <property type="match status" value="1"/>
</dbReference>
<evidence type="ECO:0000256" key="3">
    <source>
        <dbReference type="ARBA" id="ARBA00023163"/>
    </source>
</evidence>
<proteinExistence type="predicted"/>
<dbReference type="InterPro" id="IPR036390">
    <property type="entry name" value="WH_DNA-bd_sf"/>
</dbReference>
<reference evidence="5 7" key="1">
    <citation type="submission" date="2018-05" db="EMBL/GenBank/DDBJ databases">
        <title>Genome Sequence of an Efficient Indole-Degrading Bacterium, Alcaligenes sp.YBY.</title>
        <authorList>
            <person name="Yang B."/>
        </authorList>
    </citation>
    <scope>NUCLEOTIDE SEQUENCE [LARGE SCALE GENOMIC DNA]</scope>
    <source>
        <strain evidence="5 7">YBY</strain>
    </source>
</reference>
<reference evidence="5 7" key="2">
    <citation type="submission" date="2018-05" db="EMBL/GenBank/DDBJ databases">
        <authorList>
            <person name="Lanie J.A."/>
            <person name="Ng W.-L."/>
            <person name="Kazmierczak K.M."/>
            <person name="Andrzejewski T.M."/>
            <person name="Davidsen T.M."/>
            <person name="Wayne K.J."/>
            <person name="Tettelin H."/>
            <person name="Glass J.I."/>
            <person name="Rusch D."/>
            <person name="Podicherti R."/>
            <person name="Tsui H.-C.T."/>
            <person name="Winkler M.E."/>
        </authorList>
    </citation>
    <scope>NUCLEOTIDE SEQUENCE [LARGE SCALE GENOMIC DNA]</scope>
    <source>
        <strain evidence="5 7">YBY</strain>
    </source>
</reference>
<name>A0A2U2BLN9_ALCFA</name>
<dbReference type="PRINTS" id="PR00035">
    <property type="entry name" value="HTHGNTR"/>
</dbReference>
<dbReference type="InterPro" id="IPR011663">
    <property type="entry name" value="UTRA"/>
</dbReference>
<dbReference type="GO" id="GO:0003677">
    <property type="term" value="F:DNA binding"/>
    <property type="evidence" value="ECO:0007669"/>
    <property type="project" value="UniProtKB-KW"/>
</dbReference>
<gene>
    <name evidence="5" type="ORF">DF183_09280</name>
    <name evidence="6" type="ORF">M2J83_02605</name>
</gene>
<evidence type="ECO:0000256" key="1">
    <source>
        <dbReference type="ARBA" id="ARBA00023015"/>
    </source>
</evidence>
<reference evidence="6 8" key="3">
    <citation type="submission" date="2022-05" db="EMBL/GenBank/DDBJ databases">
        <title>Complete sequence of strain NY11312.</title>
        <authorList>
            <person name="Zhou D."/>
        </authorList>
    </citation>
    <scope>NUCLEOTIDE SEQUENCE [LARGE SCALE GENOMIC DNA]</scope>
    <source>
        <strain evidence="6 8">NY11312</strain>
    </source>
</reference>
<evidence type="ECO:0000313" key="6">
    <source>
        <dbReference type="EMBL" id="WBM38748.1"/>
    </source>
</evidence>
<dbReference type="EMBL" id="QEXO01000002">
    <property type="protein sequence ID" value="PWE14877.1"/>
    <property type="molecule type" value="Genomic_DNA"/>
</dbReference>
<dbReference type="RefSeq" id="WP_063688991.1">
    <property type="nucleotide sequence ID" value="NZ_CP021079.1"/>
</dbReference>
<dbReference type="Proteomes" id="UP001211866">
    <property type="component" value="Chromosome"/>
</dbReference>